<dbReference type="GO" id="GO:0004601">
    <property type="term" value="F:peroxidase activity"/>
    <property type="evidence" value="ECO:0007669"/>
    <property type="project" value="UniProtKB-KW"/>
</dbReference>
<dbReference type="Proteomes" id="UP001063166">
    <property type="component" value="Unassembled WGS sequence"/>
</dbReference>
<keyword evidence="5" id="KW-0560">Oxidoreductase</keyword>
<comment type="cofactor">
    <cofactor evidence="1">
        <name>heme b</name>
        <dbReference type="ChEBI" id="CHEBI:60344"/>
    </cofactor>
</comment>
<evidence type="ECO:0000256" key="2">
    <source>
        <dbReference type="ARBA" id="ARBA00022559"/>
    </source>
</evidence>
<name>A0A9P3PYA9_LYOSH</name>
<feature type="domain" description="Heme haloperoxidase family profile" evidence="9">
    <location>
        <begin position="12"/>
        <end position="276"/>
    </location>
</feature>
<evidence type="ECO:0000256" key="7">
    <source>
        <dbReference type="ARBA" id="ARBA00025795"/>
    </source>
</evidence>
<dbReference type="InterPro" id="IPR036851">
    <property type="entry name" value="Chloroperoxidase-like_sf"/>
</dbReference>
<evidence type="ECO:0000256" key="4">
    <source>
        <dbReference type="ARBA" id="ARBA00022723"/>
    </source>
</evidence>
<dbReference type="EMBL" id="BRPK01000016">
    <property type="protein sequence ID" value="GLB44255.1"/>
    <property type="molecule type" value="Genomic_DNA"/>
</dbReference>
<accession>A0A9P3PYA9</accession>
<keyword evidence="4" id="KW-0479">Metal-binding</keyword>
<dbReference type="InterPro" id="IPR000028">
    <property type="entry name" value="Chloroperoxidase"/>
</dbReference>
<protein>
    <submittedName>
        <fullName evidence="10">Peroxidase, family 2</fullName>
    </submittedName>
</protein>
<evidence type="ECO:0000256" key="6">
    <source>
        <dbReference type="ARBA" id="ARBA00023004"/>
    </source>
</evidence>
<evidence type="ECO:0000256" key="8">
    <source>
        <dbReference type="SAM" id="MobiDB-lite"/>
    </source>
</evidence>
<evidence type="ECO:0000313" key="10">
    <source>
        <dbReference type="EMBL" id="GLB44255.1"/>
    </source>
</evidence>
<keyword evidence="6" id="KW-0408">Iron</keyword>
<keyword evidence="2 10" id="KW-0575">Peroxidase</keyword>
<dbReference type="SUPFAM" id="SSF47571">
    <property type="entry name" value="Cloroperoxidase"/>
    <property type="match status" value="1"/>
</dbReference>
<gene>
    <name evidence="10" type="ORF">LshimejAT787_1601850</name>
</gene>
<proteinExistence type="inferred from homology"/>
<keyword evidence="3" id="KW-0349">Heme</keyword>
<evidence type="ECO:0000256" key="3">
    <source>
        <dbReference type="ARBA" id="ARBA00022617"/>
    </source>
</evidence>
<dbReference type="PANTHER" id="PTHR33577">
    <property type="entry name" value="STERIGMATOCYSTIN BIOSYNTHESIS PEROXIDASE STCC-RELATED"/>
    <property type="match status" value="1"/>
</dbReference>
<comment type="similarity">
    <text evidence="7">Belongs to the chloroperoxidase family.</text>
</comment>
<dbReference type="Gene3D" id="1.10.489.10">
    <property type="entry name" value="Chloroperoxidase-like"/>
    <property type="match status" value="1"/>
</dbReference>
<dbReference type="GO" id="GO:0046872">
    <property type="term" value="F:metal ion binding"/>
    <property type="evidence" value="ECO:0007669"/>
    <property type="project" value="UniProtKB-KW"/>
</dbReference>
<evidence type="ECO:0000256" key="5">
    <source>
        <dbReference type="ARBA" id="ARBA00023002"/>
    </source>
</evidence>
<dbReference type="Pfam" id="PF01328">
    <property type="entry name" value="Peroxidase_2"/>
    <property type="match status" value="1"/>
</dbReference>
<evidence type="ECO:0000259" key="9">
    <source>
        <dbReference type="PROSITE" id="PS51405"/>
    </source>
</evidence>
<organism evidence="10 11">
    <name type="scientific">Lyophyllum shimeji</name>
    <name type="common">Hon-shimeji</name>
    <name type="synonym">Tricholoma shimeji</name>
    <dbReference type="NCBI Taxonomy" id="47721"/>
    <lineage>
        <taxon>Eukaryota</taxon>
        <taxon>Fungi</taxon>
        <taxon>Dikarya</taxon>
        <taxon>Basidiomycota</taxon>
        <taxon>Agaricomycotina</taxon>
        <taxon>Agaricomycetes</taxon>
        <taxon>Agaricomycetidae</taxon>
        <taxon>Agaricales</taxon>
        <taxon>Tricholomatineae</taxon>
        <taxon>Lyophyllaceae</taxon>
        <taxon>Lyophyllum</taxon>
    </lineage>
</organism>
<dbReference type="AlphaFoldDB" id="A0A9P3PYA9"/>
<evidence type="ECO:0000256" key="1">
    <source>
        <dbReference type="ARBA" id="ARBA00001970"/>
    </source>
</evidence>
<sequence>MSLWNERRPLCKDFAFIPPNTSSSRSPCPALNALANHGYIARDGKNIRFWTLLRATQHVYNLSFPLALLLTTVGYITCGTVCLFPPHAPHDDEPRGVLAAITRFLPCPTLNLASLSAQGPLKIAHDASLVHADDASSCAPDPALVTQLLCLAYYPPTASHASVGGRSGQPSAQTQADAEKEKWHAGLTLADLGRLHAAREAAEPHALNRLHEQVALGECGLAWCVMRERRTGKADEDPIPPAALEQWFGEERLPDGWWDVGGGRPVRTVGLLEAARRAKEVGLFKHRK</sequence>
<dbReference type="PROSITE" id="PS51405">
    <property type="entry name" value="HEME_HALOPEROXIDASE"/>
    <property type="match status" value="1"/>
</dbReference>
<comment type="caution">
    <text evidence="10">The sequence shown here is derived from an EMBL/GenBank/DDBJ whole genome shotgun (WGS) entry which is preliminary data.</text>
</comment>
<dbReference type="PANTHER" id="PTHR33577:SF9">
    <property type="entry name" value="PEROXIDASE STCC"/>
    <property type="match status" value="1"/>
</dbReference>
<keyword evidence="11" id="KW-1185">Reference proteome</keyword>
<dbReference type="OrthoDB" id="407298at2759"/>
<feature type="region of interest" description="Disordered" evidence="8">
    <location>
        <begin position="159"/>
        <end position="179"/>
    </location>
</feature>
<reference evidence="10" key="1">
    <citation type="submission" date="2022-07" db="EMBL/GenBank/DDBJ databases">
        <title>The genome of Lyophyllum shimeji provides insight into the initial evolution of ectomycorrhizal fungal genome.</title>
        <authorList>
            <person name="Kobayashi Y."/>
            <person name="Shibata T."/>
            <person name="Hirakawa H."/>
            <person name="Shigenobu S."/>
            <person name="Nishiyama T."/>
            <person name="Yamada A."/>
            <person name="Hasebe M."/>
            <person name="Kawaguchi M."/>
        </authorList>
    </citation>
    <scope>NUCLEOTIDE SEQUENCE</scope>
    <source>
        <strain evidence="10">AT787</strain>
    </source>
</reference>
<evidence type="ECO:0000313" key="11">
    <source>
        <dbReference type="Proteomes" id="UP001063166"/>
    </source>
</evidence>